<dbReference type="RefSeq" id="WP_005759432.1">
    <property type="nucleotide sequence ID" value="NZ_AJSX01000010.1"/>
</dbReference>
<keyword evidence="2" id="KW-1185">Reference proteome</keyword>
<gene>
    <name evidence="1" type="ORF">HMPREF1052_1868</name>
</gene>
<accession>I3DH76</accession>
<proteinExistence type="predicted"/>
<dbReference type="eggNOG" id="ENOG5030S8Z">
    <property type="taxonomic scope" value="Bacteria"/>
</dbReference>
<dbReference type="AlphaFoldDB" id="I3DH76"/>
<protein>
    <submittedName>
        <fullName evidence="1">Putative lipoprotein</fullName>
    </submittedName>
</protein>
<dbReference type="EMBL" id="AJSX01000010">
    <property type="protein sequence ID" value="EIJ71069.1"/>
    <property type="molecule type" value="Genomic_DNA"/>
</dbReference>
<evidence type="ECO:0000313" key="1">
    <source>
        <dbReference type="EMBL" id="EIJ71069.1"/>
    </source>
</evidence>
<dbReference type="Proteomes" id="UP000006457">
    <property type="component" value="Unassembled WGS sequence"/>
</dbReference>
<dbReference type="PATRIC" id="fig|1095749.3.peg.594"/>
<name>I3DH76_9PAST</name>
<dbReference type="PROSITE" id="PS51257">
    <property type="entry name" value="PROKAR_LIPOPROTEIN"/>
    <property type="match status" value="1"/>
</dbReference>
<sequence length="103" mass="11470">MKAKIILLGSAVLGMSACSSQPEYQPQAPLDMQSVQAYQNKVYSGNTVPVSKKVKEQPEVETPMNVSDKQAADERFNTRRSYHPGNVVLVPSIGYGYHHHSHW</sequence>
<keyword evidence="1" id="KW-0449">Lipoprotein</keyword>
<dbReference type="OrthoDB" id="5690929at2"/>
<organism evidence="1 2">
    <name type="scientific">Pasteurella bettyae CCUG 2042</name>
    <dbReference type="NCBI Taxonomy" id="1095749"/>
    <lineage>
        <taxon>Bacteria</taxon>
        <taxon>Pseudomonadati</taxon>
        <taxon>Pseudomonadota</taxon>
        <taxon>Gammaproteobacteria</taxon>
        <taxon>Pasteurellales</taxon>
        <taxon>Pasteurellaceae</taxon>
        <taxon>Pasteurella</taxon>
    </lineage>
</organism>
<reference evidence="1 2" key="1">
    <citation type="submission" date="2012-03" db="EMBL/GenBank/DDBJ databases">
        <authorList>
            <person name="Harkins D.M."/>
            <person name="Madupu R."/>
            <person name="Durkin A.S."/>
            <person name="Torralba M."/>
            <person name="Methe B."/>
            <person name="Sutton G.G."/>
            <person name="Nelson K.E."/>
        </authorList>
    </citation>
    <scope>NUCLEOTIDE SEQUENCE [LARGE SCALE GENOMIC DNA]</scope>
    <source>
        <strain evidence="1 2">CCUG 2042</strain>
    </source>
</reference>
<comment type="caution">
    <text evidence="1">The sequence shown here is derived from an EMBL/GenBank/DDBJ whole genome shotgun (WGS) entry which is preliminary data.</text>
</comment>
<evidence type="ECO:0000313" key="2">
    <source>
        <dbReference type="Proteomes" id="UP000006457"/>
    </source>
</evidence>